<evidence type="ECO:0000259" key="1">
    <source>
        <dbReference type="PROSITE" id="PS51729"/>
    </source>
</evidence>
<dbReference type="RefSeq" id="WP_200787391.1">
    <property type="nucleotide sequence ID" value="NZ_JAEDAO010000001.1"/>
</dbReference>
<dbReference type="InterPro" id="IPR045057">
    <property type="entry name" value="Gcn5-rel_NAT"/>
</dbReference>
<accession>A0A934UR37</accession>
<organism evidence="2 3">
    <name type="scientific">Ramlibacter algicola</name>
    <dbReference type="NCBI Taxonomy" id="2795217"/>
    <lineage>
        <taxon>Bacteria</taxon>
        <taxon>Pseudomonadati</taxon>
        <taxon>Pseudomonadota</taxon>
        <taxon>Betaproteobacteria</taxon>
        <taxon>Burkholderiales</taxon>
        <taxon>Comamonadaceae</taxon>
        <taxon>Ramlibacter</taxon>
    </lineage>
</organism>
<evidence type="ECO:0000313" key="3">
    <source>
        <dbReference type="Proteomes" id="UP000617041"/>
    </source>
</evidence>
<dbReference type="Pfam" id="PF14542">
    <property type="entry name" value="Acetyltransf_CG"/>
    <property type="match status" value="1"/>
</dbReference>
<gene>
    <name evidence="2" type="ORF">I8E28_07620</name>
</gene>
<sequence>MADTPQTRRNDAQHRYEIHHEGRLAGHLAWRDRAGVLELVHTEIDPAFEGRGLAGQLVRFALDDARAAGRRIQPSCTYVAAWIQRHPEYQDLVAA</sequence>
<comment type="caution">
    <text evidence="2">The sequence shown here is derived from an EMBL/GenBank/DDBJ whole genome shotgun (WGS) entry which is preliminary data.</text>
</comment>
<dbReference type="SUPFAM" id="SSF55729">
    <property type="entry name" value="Acyl-CoA N-acyltransferases (Nat)"/>
    <property type="match status" value="1"/>
</dbReference>
<feature type="domain" description="N-acetyltransferase" evidence="1">
    <location>
        <begin position="8"/>
        <end position="94"/>
    </location>
</feature>
<evidence type="ECO:0000313" key="2">
    <source>
        <dbReference type="EMBL" id="MBK0392456.1"/>
    </source>
</evidence>
<keyword evidence="3" id="KW-1185">Reference proteome</keyword>
<dbReference type="PANTHER" id="PTHR31435:SF10">
    <property type="entry name" value="BSR4717 PROTEIN"/>
    <property type="match status" value="1"/>
</dbReference>
<protein>
    <submittedName>
        <fullName evidence="2">N-acetyltransferase</fullName>
    </submittedName>
</protein>
<proteinExistence type="predicted"/>
<dbReference type="InterPro" id="IPR016181">
    <property type="entry name" value="Acyl_CoA_acyltransferase"/>
</dbReference>
<dbReference type="Gene3D" id="3.40.630.30">
    <property type="match status" value="1"/>
</dbReference>
<reference evidence="2" key="1">
    <citation type="submission" date="2020-12" db="EMBL/GenBank/DDBJ databases">
        <title>Ramlibacter sp. nov., isolated from a freshwater alga, Cryptomonas.</title>
        <authorList>
            <person name="Kim H.M."/>
            <person name="Jeon C.O."/>
        </authorList>
    </citation>
    <scope>NUCLEOTIDE SEQUENCE</scope>
    <source>
        <strain evidence="2">CrO1</strain>
    </source>
</reference>
<dbReference type="AlphaFoldDB" id="A0A934UR37"/>
<dbReference type="InterPro" id="IPR031165">
    <property type="entry name" value="GNAT_YJDJ"/>
</dbReference>
<dbReference type="PROSITE" id="PS51729">
    <property type="entry name" value="GNAT_YJDJ"/>
    <property type="match status" value="1"/>
</dbReference>
<dbReference type="CDD" id="cd04301">
    <property type="entry name" value="NAT_SF"/>
    <property type="match status" value="1"/>
</dbReference>
<dbReference type="Proteomes" id="UP000617041">
    <property type="component" value="Unassembled WGS sequence"/>
</dbReference>
<name>A0A934UR37_9BURK</name>
<dbReference type="EMBL" id="JAEDAO010000001">
    <property type="protein sequence ID" value="MBK0392456.1"/>
    <property type="molecule type" value="Genomic_DNA"/>
</dbReference>
<dbReference type="PANTHER" id="PTHR31435">
    <property type="entry name" value="PROTEIN NATD1"/>
    <property type="match status" value="1"/>
</dbReference>